<dbReference type="OrthoDB" id="4696414at2759"/>
<accession>A0A9P9BQ63</accession>
<sequence length="478" mass="52017">MVLLALASKELFAMFCRSMPSTGKPGEEYRVLGRYISQADEAVRGGGRYRGMLLSTLDLDSAMLVYCYKCRGMHDPFDAFADRVYVPAKSARCTDYDEGSSHMPPRATRKLLRAVTKHRLRGLDHRALLQQVNNTKTLCRAGHVVQVSLRMRYRGDDMLLRRQHVVASLDKTPQALFLFRLQLLHSSRGGDTCNSSLLKGIPGIHRPCNHVSWLQMYKHVIDDLILDPLCCYSQKRETSLPPVVHRDHNTSCFSREPLDLAGQPGNVVSQSLSQYSTSGSASSSSSPSPSSRGLPTTEPALLGGRVLGCDRCTTDMHLAIIPLPEPYGWGFALTTWIDIGTMDLSRKWDSHRPGAGPRRDYPRDNSGSSSSHEPIGSICARFEGLAGSPAAADNNKGGGVRFVPQVSELDLARLTNFGSMSYSVGGSSSNSSSNCSGTPSSAAAAAARGTLRTWSIEHAVDPATGRILDPDPLTADDY</sequence>
<feature type="region of interest" description="Disordered" evidence="1">
    <location>
        <begin position="348"/>
        <end position="373"/>
    </location>
</feature>
<evidence type="ECO:0000313" key="2">
    <source>
        <dbReference type="EMBL" id="KAH7034543.1"/>
    </source>
</evidence>
<dbReference type="EMBL" id="JAGTJQ010000003">
    <property type="protein sequence ID" value="KAH7034543.1"/>
    <property type="molecule type" value="Genomic_DNA"/>
</dbReference>
<comment type="caution">
    <text evidence="2">The sequence shown here is derived from an EMBL/GenBank/DDBJ whole genome shotgun (WGS) entry which is preliminary data.</text>
</comment>
<feature type="compositionally biased region" description="Basic and acidic residues" evidence="1">
    <location>
        <begin position="348"/>
        <end position="363"/>
    </location>
</feature>
<gene>
    <name evidence="2" type="ORF">B0I36DRAFT_316494</name>
</gene>
<dbReference type="RefSeq" id="XP_046014636.1">
    <property type="nucleotide sequence ID" value="XM_046153035.1"/>
</dbReference>
<proteinExistence type="predicted"/>
<evidence type="ECO:0000313" key="3">
    <source>
        <dbReference type="Proteomes" id="UP000756346"/>
    </source>
</evidence>
<name>A0A9P9BQ63_9PEZI</name>
<dbReference type="GeneID" id="70182581"/>
<feature type="region of interest" description="Disordered" evidence="1">
    <location>
        <begin position="271"/>
        <end position="299"/>
    </location>
</feature>
<organism evidence="2 3">
    <name type="scientific">Microdochium trichocladiopsis</name>
    <dbReference type="NCBI Taxonomy" id="1682393"/>
    <lineage>
        <taxon>Eukaryota</taxon>
        <taxon>Fungi</taxon>
        <taxon>Dikarya</taxon>
        <taxon>Ascomycota</taxon>
        <taxon>Pezizomycotina</taxon>
        <taxon>Sordariomycetes</taxon>
        <taxon>Xylariomycetidae</taxon>
        <taxon>Xylariales</taxon>
        <taxon>Microdochiaceae</taxon>
        <taxon>Microdochium</taxon>
    </lineage>
</organism>
<dbReference type="AlphaFoldDB" id="A0A9P9BQ63"/>
<protein>
    <submittedName>
        <fullName evidence="2">Uncharacterized protein</fullName>
    </submittedName>
</protein>
<reference evidence="2" key="1">
    <citation type="journal article" date="2021" name="Nat. Commun.">
        <title>Genetic determinants of endophytism in the Arabidopsis root mycobiome.</title>
        <authorList>
            <person name="Mesny F."/>
            <person name="Miyauchi S."/>
            <person name="Thiergart T."/>
            <person name="Pickel B."/>
            <person name="Atanasova L."/>
            <person name="Karlsson M."/>
            <person name="Huettel B."/>
            <person name="Barry K.W."/>
            <person name="Haridas S."/>
            <person name="Chen C."/>
            <person name="Bauer D."/>
            <person name="Andreopoulos W."/>
            <person name="Pangilinan J."/>
            <person name="LaButti K."/>
            <person name="Riley R."/>
            <person name="Lipzen A."/>
            <person name="Clum A."/>
            <person name="Drula E."/>
            <person name="Henrissat B."/>
            <person name="Kohler A."/>
            <person name="Grigoriev I.V."/>
            <person name="Martin F.M."/>
            <person name="Hacquard S."/>
        </authorList>
    </citation>
    <scope>NUCLEOTIDE SEQUENCE</scope>
    <source>
        <strain evidence="2">MPI-CAGE-CH-0230</strain>
    </source>
</reference>
<evidence type="ECO:0000256" key="1">
    <source>
        <dbReference type="SAM" id="MobiDB-lite"/>
    </source>
</evidence>
<keyword evidence="3" id="KW-1185">Reference proteome</keyword>
<feature type="compositionally biased region" description="Low complexity" evidence="1">
    <location>
        <begin position="271"/>
        <end position="291"/>
    </location>
</feature>
<dbReference type="Proteomes" id="UP000756346">
    <property type="component" value="Unassembled WGS sequence"/>
</dbReference>